<evidence type="ECO:0000256" key="10">
    <source>
        <dbReference type="ARBA" id="ARBA00042775"/>
    </source>
</evidence>
<feature type="transmembrane region" description="Helical" evidence="12">
    <location>
        <begin position="12"/>
        <end position="32"/>
    </location>
</feature>
<keyword evidence="11" id="KW-0697">Rotamase</keyword>
<evidence type="ECO:0000256" key="6">
    <source>
        <dbReference type="ARBA" id="ARBA00023136"/>
    </source>
</evidence>
<keyword evidence="4 12" id="KW-0812">Transmembrane</keyword>
<keyword evidence="2" id="KW-1003">Cell membrane</keyword>
<dbReference type="InterPro" id="IPR052029">
    <property type="entry name" value="PpiD_chaperone"/>
</dbReference>
<sequence length="635" mass="69888">MFDFVRSHTRLFQGLLVLLIFPSFVFFGVQGYSSMRDAAAKEVGRVDGHAIQQGELDQAHRVQIDRIRQQMPGVDIAMLDTPTFRQQTLDGLVQERLLAAVVMRDHLVVGDERMARMFRTDPQFAQIRHPDGTVNKDLLAAQGLTSAGFAQQLRQDMAFRQVIGTVRDSAWPGKVVADRAVQTLLQQREVQWELLTTKDFMAKAAPTAEQVQAYFQKHAERFRSTEEADIEYVQLDLEILKAQVTVPEADLRKYYDENLSRYTQAEERRASHILFAVDASASKEDKAKARTQAEAVLAELRKAPDQFAALARKHSQDPGSAERGGDLDFFGRGAMTKPFEDAVFAMKVGETSGLIESEFGLHIIRLAATRGGEKKPFEVVRAEIQAEVSRQLAQSRYAGDAEQFTNMVYEQSDSLQPAVDRFKLPLRKATVRRTPAQGAAGALASAKLLEAVFGAEALNNKRNTEAVEVGPSQLVSARVVAYRPARNLTLEEVRGPVTEAVRLEQAKAMAAEQARTRLAAAKAAPTVALAQTAVVSRVQAQGLPREALEAALKADLSQGTAWADVDLGEQGHAVLRVVKVVERAAQDESLLRARPAVVRALADAEAEAYLQSLKARFKAESHLPKAVSTKNENGA</sequence>
<keyword evidence="11 14" id="KW-0413">Isomerase</keyword>
<evidence type="ECO:0000259" key="13">
    <source>
        <dbReference type="PROSITE" id="PS50198"/>
    </source>
</evidence>
<dbReference type="InterPro" id="IPR046357">
    <property type="entry name" value="PPIase_dom_sf"/>
</dbReference>
<evidence type="ECO:0000256" key="12">
    <source>
        <dbReference type="SAM" id="Phobius"/>
    </source>
</evidence>
<dbReference type="PANTHER" id="PTHR47529:SF1">
    <property type="entry name" value="PERIPLASMIC CHAPERONE PPID"/>
    <property type="match status" value="1"/>
</dbReference>
<dbReference type="GO" id="GO:0003755">
    <property type="term" value="F:peptidyl-prolyl cis-trans isomerase activity"/>
    <property type="evidence" value="ECO:0007669"/>
    <property type="project" value="UniProtKB-KW"/>
</dbReference>
<evidence type="ECO:0000256" key="2">
    <source>
        <dbReference type="ARBA" id="ARBA00022475"/>
    </source>
</evidence>
<dbReference type="AlphaFoldDB" id="A0A7C9TIR3"/>
<name>A0A7C9TIR3_9BURK</name>
<evidence type="ECO:0000256" key="8">
    <source>
        <dbReference type="ARBA" id="ARBA00038408"/>
    </source>
</evidence>
<feature type="domain" description="PpiC" evidence="13">
    <location>
        <begin position="265"/>
        <end position="368"/>
    </location>
</feature>
<dbReference type="GO" id="GO:0005886">
    <property type="term" value="C:plasma membrane"/>
    <property type="evidence" value="ECO:0007669"/>
    <property type="project" value="UniProtKB-SubCell"/>
</dbReference>
<comment type="similarity">
    <text evidence="8">Belongs to the PpiD chaperone family.</text>
</comment>
<dbReference type="Pfam" id="PF00639">
    <property type="entry name" value="Rotamase"/>
    <property type="match status" value="1"/>
</dbReference>
<evidence type="ECO:0000256" key="11">
    <source>
        <dbReference type="PROSITE-ProRule" id="PRU00278"/>
    </source>
</evidence>
<accession>A0A7C9TIR3</accession>
<comment type="subcellular location">
    <subcellularLocation>
        <location evidence="1">Cell inner membrane</location>
        <topology evidence="1">Single-pass type II membrane protein</topology>
        <orientation evidence="1">Periplasmic side</orientation>
    </subcellularLocation>
</comment>
<keyword evidence="6 12" id="KW-0472">Membrane</keyword>
<evidence type="ECO:0000256" key="5">
    <source>
        <dbReference type="ARBA" id="ARBA00022989"/>
    </source>
</evidence>
<evidence type="ECO:0000256" key="9">
    <source>
        <dbReference type="ARBA" id="ARBA00040743"/>
    </source>
</evidence>
<keyword evidence="7" id="KW-0143">Chaperone</keyword>
<comment type="caution">
    <text evidence="14">The sequence shown here is derived from an EMBL/GenBank/DDBJ whole genome shotgun (WGS) entry which is preliminary data.</text>
</comment>
<evidence type="ECO:0000313" key="14">
    <source>
        <dbReference type="EMBL" id="NDY89687.1"/>
    </source>
</evidence>
<proteinExistence type="inferred from homology"/>
<evidence type="ECO:0000313" key="15">
    <source>
        <dbReference type="Proteomes" id="UP000484255"/>
    </source>
</evidence>
<evidence type="ECO:0000256" key="7">
    <source>
        <dbReference type="ARBA" id="ARBA00023186"/>
    </source>
</evidence>
<reference evidence="14 15" key="1">
    <citation type="submission" date="2020-02" db="EMBL/GenBank/DDBJ databases">
        <title>Ideonella bacterium strain TBM-1.</title>
        <authorList>
            <person name="Chen W.-M."/>
        </authorList>
    </citation>
    <scope>NUCLEOTIDE SEQUENCE [LARGE SCALE GENOMIC DNA]</scope>
    <source>
        <strain evidence="14 15">TBM-1</strain>
    </source>
</reference>
<dbReference type="InterPro" id="IPR027304">
    <property type="entry name" value="Trigger_fact/SurA_dom_sf"/>
</dbReference>
<evidence type="ECO:0000256" key="1">
    <source>
        <dbReference type="ARBA" id="ARBA00004382"/>
    </source>
</evidence>
<dbReference type="Gene3D" id="3.10.50.40">
    <property type="match status" value="1"/>
</dbReference>
<dbReference type="Pfam" id="PF13624">
    <property type="entry name" value="SurA_N_3"/>
    <property type="match status" value="1"/>
</dbReference>
<keyword evidence="3" id="KW-0997">Cell inner membrane</keyword>
<dbReference type="SUPFAM" id="SSF54534">
    <property type="entry name" value="FKBP-like"/>
    <property type="match status" value="1"/>
</dbReference>
<dbReference type="Gene3D" id="1.10.4030.10">
    <property type="entry name" value="Porin chaperone SurA, peptide-binding domain"/>
    <property type="match status" value="1"/>
</dbReference>
<protein>
    <recommendedName>
        <fullName evidence="9">Periplasmic chaperone PpiD</fullName>
    </recommendedName>
    <alternativeName>
        <fullName evidence="10">Periplasmic folding chaperone</fullName>
    </alternativeName>
</protein>
<evidence type="ECO:0000256" key="4">
    <source>
        <dbReference type="ARBA" id="ARBA00022692"/>
    </source>
</evidence>
<dbReference type="Proteomes" id="UP000484255">
    <property type="component" value="Unassembled WGS sequence"/>
</dbReference>
<keyword evidence="5 12" id="KW-1133">Transmembrane helix</keyword>
<gene>
    <name evidence="14" type="ORF">G3A44_00605</name>
</gene>
<dbReference type="RefSeq" id="WP_163455541.1">
    <property type="nucleotide sequence ID" value="NZ_JAAGOH010000001.1"/>
</dbReference>
<dbReference type="SUPFAM" id="SSF109998">
    <property type="entry name" value="Triger factor/SurA peptide-binding domain-like"/>
    <property type="match status" value="1"/>
</dbReference>
<dbReference type="InterPro" id="IPR000297">
    <property type="entry name" value="PPIase_PpiC"/>
</dbReference>
<dbReference type="EMBL" id="JAAGOH010000001">
    <property type="protein sequence ID" value="NDY89687.1"/>
    <property type="molecule type" value="Genomic_DNA"/>
</dbReference>
<dbReference type="PROSITE" id="PS50198">
    <property type="entry name" value="PPIC_PPIASE_2"/>
    <property type="match status" value="1"/>
</dbReference>
<evidence type="ECO:0000256" key="3">
    <source>
        <dbReference type="ARBA" id="ARBA00022519"/>
    </source>
</evidence>
<organism evidence="14 15">
    <name type="scientific">Ideonella livida</name>
    <dbReference type="NCBI Taxonomy" id="2707176"/>
    <lineage>
        <taxon>Bacteria</taxon>
        <taxon>Pseudomonadati</taxon>
        <taxon>Pseudomonadota</taxon>
        <taxon>Betaproteobacteria</taxon>
        <taxon>Burkholderiales</taxon>
        <taxon>Sphaerotilaceae</taxon>
        <taxon>Ideonella</taxon>
    </lineage>
</organism>
<keyword evidence="15" id="KW-1185">Reference proteome</keyword>
<dbReference type="PANTHER" id="PTHR47529">
    <property type="entry name" value="PEPTIDYL-PROLYL CIS-TRANS ISOMERASE D"/>
    <property type="match status" value="1"/>
</dbReference>